<dbReference type="InterPro" id="IPR000424">
    <property type="entry name" value="Primosome_PriB/ssb"/>
</dbReference>
<dbReference type="Proteomes" id="UP000184073">
    <property type="component" value="Unassembled WGS sequence"/>
</dbReference>
<dbReference type="AlphaFoldDB" id="A0A1L9PL02"/>
<protein>
    <recommendedName>
        <fullName evidence="5">SsDNA binding protein</fullName>
    </recommendedName>
</protein>
<sequence>MSAFSSSSLRSFQRAAPRAATPARTFTTSPARSIARMNITGRLGANPELSTSQNGQEYVKYSVGTTNPTRDGQTSWFRVAAFVTDAQREFLLQVPKGSLVSVDATAANSKYTDDNGKDHYALRLVQRHFEMLSRSQGAKADAGQSELSESWRAARLGVLRDTAWSWYGVQPLWGKGKEEEGLY</sequence>
<evidence type="ECO:0000256" key="2">
    <source>
        <dbReference type="PROSITE-ProRule" id="PRU00252"/>
    </source>
</evidence>
<gene>
    <name evidence="3" type="ORF">ASPVEDRAFT_28773</name>
</gene>
<reference evidence="4" key="1">
    <citation type="journal article" date="2017" name="Genome Biol.">
        <title>Comparative genomics reveals high biological diversity and specific adaptations in the industrially and medically important fungal genus Aspergillus.</title>
        <authorList>
            <person name="de Vries R.P."/>
            <person name="Riley R."/>
            <person name="Wiebenga A."/>
            <person name="Aguilar-Osorio G."/>
            <person name="Amillis S."/>
            <person name="Uchima C.A."/>
            <person name="Anderluh G."/>
            <person name="Asadollahi M."/>
            <person name="Askin M."/>
            <person name="Barry K."/>
            <person name="Battaglia E."/>
            <person name="Bayram O."/>
            <person name="Benocci T."/>
            <person name="Braus-Stromeyer S.A."/>
            <person name="Caldana C."/>
            <person name="Canovas D."/>
            <person name="Cerqueira G.C."/>
            <person name="Chen F."/>
            <person name="Chen W."/>
            <person name="Choi C."/>
            <person name="Clum A."/>
            <person name="Dos Santos R.A."/>
            <person name="Damasio A.R."/>
            <person name="Diallinas G."/>
            <person name="Emri T."/>
            <person name="Fekete E."/>
            <person name="Flipphi M."/>
            <person name="Freyberg S."/>
            <person name="Gallo A."/>
            <person name="Gournas C."/>
            <person name="Habgood R."/>
            <person name="Hainaut M."/>
            <person name="Harispe M.L."/>
            <person name="Henrissat B."/>
            <person name="Hilden K.S."/>
            <person name="Hope R."/>
            <person name="Hossain A."/>
            <person name="Karabika E."/>
            <person name="Karaffa L."/>
            <person name="Karanyi Z."/>
            <person name="Krasevec N."/>
            <person name="Kuo A."/>
            <person name="Kusch H."/>
            <person name="LaButti K."/>
            <person name="Lagendijk E.L."/>
            <person name="Lapidus A."/>
            <person name="Levasseur A."/>
            <person name="Lindquist E."/>
            <person name="Lipzen A."/>
            <person name="Logrieco A.F."/>
            <person name="MacCabe A."/>
            <person name="Maekelae M.R."/>
            <person name="Malavazi I."/>
            <person name="Melin P."/>
            <person name="Meyer V."/>
            <person name="Mielnichuk N."/>
            <person name="Miskei M."/>
            <person name="Molnar A.P."/>
            <person name="Mule G."/>
            <person name="Ngan C.Y."/>
            <person name="Orejas M."/>
            <person name="Orosz E."/>
            <person name="Ouedraogo J.P."/>
            <person name="Overkamp K.M."/>
            <person name="Park H.-S."/>
            <person name="Perrone G."/>
            <person name="Piumi F."/>
            <person name="Punt P.J."/>
            <person name="Ram A.F."/>
            <person name="Ramon A."/>
            <person name="Rauscher S."/>
            <person name="Record E."/>
            <person name="Riano-Pachon D.M."/>
            <person name="Robert V."/>
            <person name="Roehrig J."/>
            <person name="Ruller R."/>
            <person name="Salamov A."/>
            <person name="Salih N.S."/>
            <person name="Samson R.A."/>
            <person name="Sandor E."/>
            <person name="Sanguinetti M."/>
            <person name="Schuetze T."/>
            <person name="Sepcic K."/>
            <person name="Shelest E."/>
            <person name="Sherlock G."/>
            <person name="Sophianopoulou V."/>
            <person name="Squina F.M."/>
            <person name="Sun H."/>
            <person name="Susca A."/>
            <person name="Todd R.B."/>
            <person name="Tsang A."/>
            <person name="Unkles S.E."/>
            <person name="van de Wiele N."/>
            <person name="van Rossen-Uffink D."/>
            <person name="Oliveira J.V."/>
            <person name="Vesth T.C."/>
            <person name="Visser J."/>
            <person name="Yu J.-H."/>
            <person name="Zhou M."/>
            <person name="Andersen M.R."/>
            <person name="Archer D.B."/>
            <person name="Baker S.E."/>
            <person name="Benoit I."/>
            <person name="Brakhage A.A."/>
            <person name="Braus G.H."/>
            <person name="Fischer R."/>
            <person name="Frisvad J.C."/>
            <person name="Goldman G.H."/>
            <person name="Houbraken J."/>
            <person name="Oakley B."/>
            <person name="Pocsi I."/>
            <person name="Scazzocchio C."/>
            <person name="Seiboth B."/>
            <person name="vanKuyk P.A."/>
            <person name="Wortman J."/>
            <person name="Dyer P.S."/>
            <person name="Grigoriev I.V."/>
        </authorList>
    </citation>
    <scope>NUCLEOTIDE SEQUENCE [LARGE SCALE GENOMIC DNA]</scope>
    <source>
        <strain evidence="4">CBS 583.65</strain>
    </source>
</reference>
<evidence type="ECO:0000313" key="4">
    <source>
        <dbReference type="Proteomes" id="UP000184073"/>
    </source>
</evidence>
<organism evidence="3 4">
    <name type="scientific">Aspergillus versicolor CBS 583.65</name>
    <dbReference type="NCBI Taxonomy" id="1036611"/>
    <lineage>
        <taxon>Eukaryota</taxon>
        <taxon>Fungi</taxon>
        <taxon>Dikarya</taxon>
        <taxon>Ascomycota</taxon>
        <taxon>Pezizomycotina</taxon>
        <taxon>Eurotiomycetes</taxon>
        <taxon>Eurotiomycetidae</taxon>
        <taxon>Eurotiales</taxon>
        <taxon>Aspergillaceae</taxon>
        <taxon>Aspergillus</taxon>
        <taxon>Aspergillus subgen. Nidulantes</taxon>
    </lineage>
</organism>
<name>A0A1L9PL02_ASPVE</name>
<dbReference type="PROSITE" id="PS50935">
    <property type="entry name" value="SSB"/>
    <property type="match status" value="1"/>
</dbReference>
<evidence type="ECO:0008006" key="5">
    <source>
        <dbReference type="Google" id="ProtNLM"/>
    </source>
</evidence>
<dbReference type="InterPro" id="IPR012340">
    <property type="entry name" value="NA-bd_OB-fold"/>
</dbReference>
<dbReference type="STRING" id="1036611.A0A1L9PL02"/>
<dbReference type="Gene3D" id="2.40.50.140">
    <property type="entry name" value="Nucleic acid-binding proteins"/>
    <property type="match status" value="1"/>
</dbReference>
<dbReference type="EMBL" id="KV878129">
    <property type="protein sequence ID" value="OJJ02163.1"/>
    <property type="molecule type" value="Genomic_DNA"/>
</dbReference>
<dbReference type="VEuPathDB" id="FungiDB:ASPVEDRAFT_28773"/>
<dbReference type="OrthoDB" id="1078367at2759"/>
<evidence type="ECO:0000256" key="1">
    <source>
        <dbReference type="ARBA" id="ARBA00023125"/>
    </source>
</evidence>
<dbReference type="Pfam" id="PF00436">
    <property type="entry name" value="SSB"/>
    <property type="match status" value="1"/>
</dbReference>
<accession>A0A1L9PL02</accession>
<evidence type="ECO:0000313" key="3">
    <source>
        <dbReference type="EMBL" id="OJJ02163.1"/>
    </source>
</evidence>
<dbReference type="GeneID" id="63725661"/>
<dbReference type="GO" id="GO:0003697">
    <property type="term" value="F:single-stranded DNA binding"/>
    <property type="evidence" value="ECO:0007669"/>
    <property type="project" value="InterPro"/>
</dbReference>
<keyword evidence="4" id="KW-1185">Reference proteome</keyword>
<proteinExistence type="predicted"/>
<keyword evidence="1 2" id="KW-0238">DNA-binding</keyword>
<dbReference type="RefSeq" id="XP_040667925.1">
    <property type="nucleotide sequence ID" value="XM_040810150.1"/>
</dbReference>
<dbReference type="CDD" id="cd04496">
    <property type="entry name" value="SSB_OBF"/>
    <property type="match status" value="1"/>
</dbReference>
<dbReference type="SUPFAM" id="SSF50249">
    <property type="entry name" value="Nucleic acid-binding proteins"/>
    <property type="match status" value="1"/>
</dbReference>